<evidence type="ECO:0000256" key="10">
    <source>
        <dbReference type="ARBA" id="ARBA00022679"/>
    </source>
</evidence>
<evidence type="ECO:0000313" key="21">
    <source>
        <dbReference type="Proteomes" id="UP000266693"/>
    </source>
</evidence>
<feature type="transmembrane region" description="Helical" evidence="19">
    <location>
        <begin position="12"/>
        <end position="45"/>
    </location>
</feature>
<dbReference type="GO" id="GO:0004605">
    <property type="term" value="F:phosphatidate cytidylyltransferase activity"/>
    <property type="evidence" value="ECO:0007669"/>
    <property type="project" value="UniProtKB-EC"/>
</dbReference>
<sequence length="255" mass="26347">MADLPRKTLVAAILIALALTALMLGGVALWLLAVIAGLLMMAEWADLARVEPKQKRIALFALSVPLAILSPLAAGPDFFAMGLIAGAAFFVAAVTRQGQLALGVAYVGVPVAALLAIRNLPDGAMLAFWSLAIVWATDIGAYFAGRLIGGPKLMPRLSPNKTWAGLGGGMVAAWLTGMAFSTYGGLDLRLALLSPLLAIVAQAGDLYESGLKRKAGVKDSGTILPGHGGVLDRLDGVVTVAPIAFILILIADHFA</sequence>
<comment type="subcellular location">
    <subcellularLocation>
        <location evidence="2">Cell membrane</location>
        <topology evidence="2">Multi-pass membrane protein</topology>
    </subcellularLocation>
</comment>
<name>A0A396RK05_9SPHN</name>
<evidence type="ECO:0000256" key="17">
    <source>
        <dbReference type="ARBA" id="ARBA00023264"/>
    </source>
</evidence>
<protein>
    <recommendedName>
        <fullName evidence="7 18">Phosphatidate cytidylyltransferase</fullName>
        <ecNumber evidence="6 18">2.7.7.41</ecNumber>
    </recommendedName>
</protein>
<evidence type="ECO:0000313" key="20">
    <source>
        <dbReference type="EMBL" id="RHW16538.1"/>
    </source>
</evidence>
<evidence type="ECO:0000256" key="3">
    <source>
        <dbReference type="ARBA" id="ARBA00005119"/>
    </source>
</evidence>
<comment type="pathway">
    <text evidence="4">Lipid metabolism.</text>
</comment>
<evidence type="ECO:0000256" key="13">
    <source>
        <dbReference type="ARBA" id="ARBA00022989"/>
    </source>
</evidence>
<dbReference type="Pfam" id="PF01148">
    <property type="entry name" value="CTP_transf_1"/>
    <property type="match status" value="1"/>
</dbReference>
<dbReference type="Proteomes" id="UP000266693">
    <property type="component" value="Unassembled WGS sequence"/>
</dbReference>
<keyword evidence="11 18" id="KW-0812">Transmembrane</keyword>
<evidence type="ECO:0000256" key="12">
    <source>
        <dbReference type="ARBA" id="ARBA00022695"/>
    </source>
</evidence>
<feature type="transmembrane region" description="Helical" evidence="19">
    <location>
        <begin position="57"/>
        <end position="73"/>
    </location>
</feature>
<evidence type="ECO:0000256" key="2">
    <source>
        <dbReference type="ARBA" id="ARBA00004651"/>
    </source>
</evidence>
<gene>
    <name evidence="20" type="ORF">D1610_15755</name>
</gene>
<accession>A0A396RK05</accession>
<keyword evidence="8" id="KW-1003">Cell membrane</keyword>
<feature type="transmembrane region" description="Helical" evidence="19">
    <location>
        <begin position="163"/>
        <end position="186"/>
    </location>
</feature>
<evidence type="ECO:0000256" key="9">
    <source>
        <dbReference type="ARBA" id="ARBA00022516"/>
    </source>
</evidence>
<evidence type="ECO:0000256" key="8">
    <source>
        <dbReference type="ARBA" id="ARBA00022475"/>
    </source>
</evidence>
<feature type="transmembrane region" description="Helical" evidence="19">
    <location>
        <begin position="100"/>
        <end position="117"/>
    </location>
</feature>
<keyword evidence="16" id="KW-0594">Phospholipid biosynthesis</keyword>
<dbReference type="EMBL" id="QWLV01000009">
    <property type="protein sequence ID" value="RHW16538.1"/>
    <property type="molecule type" value="Genomic_DNA"/>
</dbReference>
<keyword evidence="10 18" id="KW-0808">Transferase</keyword>
<keyword evidence="14" id="KW-0443">Lipid metabolism</keyword>
<evidence type="ECO:0000256" key="15">
    <source>
        <dbReference type="ARBA" id="ARBA00023136"/>
    </source>
</evidence>
<dbReference type="AlphaFoldDB" id="A0A396RK05"/>
<evidence type="ECO:0000256" key="6">
    <source>
        <dbReference type="ARBA" id="ARBA00012487"/>
    </source>
</evidence>
<feature type="transmembrane region" description="Helical" evidence="19">
    <location>
        <begin position="236"/>
        <end position="254"/>
    </location>
</feature>
<evidence type="ECO:0000256" key="4">
    <source>
        <dbReference type="ARBA" id="ARBA00005189"/>
    </source>
</evidence>
<evidence type="ECO:0000256" key="1">
    <source>
        <dbReference type="ARBA" id="ARBA00001698"/>
    </source>
</evidence>
<keyword evidence="13 19" id="KW-1133">Transmembrane helix</keyword>
<comment type="catalytic activity">
    <reaction evidence="1 18">
        <text>a 1,2-diacyl-sn-glycero-3-phosphate + CTP + H(+) = a CDP-1,2-diacyl-sn-glycerol + diphosphate</text>
        <dbReference type="Rhea" id="RHEA:16229"/>
        <dbReference type="ChEBI" id="CHEBI:15378"/>
        <dbReference type="ChEBI" id="CHEBI:33019"/>
        <dbReference type="ChEBI" id="CHEBI:37563"/>
        <dbReference type="ChEBI" id="CHEBI:58332"/>
        <dbReference type="ChEBI" id="CHEBI:58608"/>
        <dbReference type="EC" id="2.7.7.41"/>
    </reaction>
</comment>
<evidence type="ECO:0000256" key="11">
    <source>
        <dbReference type="ARBA" id="ARBA00022692"/>
    </source>
</evidence>
<dbReference type="UniPathway" id="UPA00557">
    <property type="reaction ID" value="UER00614"/>
</dbReference>
<dbReference type="PANTHER" id="PTHR46382:SF1">
    <property type="entry name" value="PHOSPHATIDATE CYTIDYLYLTRANSFERASE"/>
    <property type="match status" value="1"/>
</dbReference>
<reference evidence="20 21" key="1">
    <citation type="submission" date="2018-08" db="EMBL/GenBank/DDBJ databases">
        <title>The multiple taxonomic identification of Sphingomonas gilva.</title>
        <authorList>
            <person name="Zhu D."/>
            <person name="Zheng S."/>
        </authorList>
    </citation>
    <scope>NUCLEOTIDE SEQUENCE [LARGE SCALE GENOMIC DNA]</scope>
    <source>
        <strain evidence="20 21">ZDH117</strain>
    </source>
</reference>
<comment type="pathway">
    <text evidence="3 18">Phospholipid metabolism; CDP-diacylglycerol biosynthesis; CDP-diacylglycerol from sn-glycerol 3-phosphate: step 3/3.</text>
</comment>
<dbReference type="GO" id="GO:0016024">
    <property type="term" value="P:CDP-diacylglycerol biosynthetic process"/>
    <property type="evidence" value="ECO:0007669"/>
    <property type="project" value="UniProtKB-UniPathway"/>
</dbReference>
<dbReference type="PROSITE" id="PS01315">
    <property type="entry name" value="CDS"/>
    <property type="match status" value="1"/>
</dbReference>
<keyword evidence="21" id="KW-1185">Reference proteome</keyword>
<evidence type="ECO:0000256" key="7">
    <source>
        <dbReference type="ARBA" id="ARBA00019373"/>
    </source>
</evidence>
<keyword evidence="9" id="KW-0444">Lipid biosynthesis</keyword>
<feature type="transmembrane region" description="Helical" evidence="19">
    <location>
        <begin position="79"/>
        <end position="95"/>
    </location>
</feature>
<dbReference type="PANTHER" id="PTHR46382">
    <property type="entry name" value="PHOSPHATIDATE CYTIDYLYLTRANSFERASE"/>
    <property type="match status" value="1"/>
</dbReference>
<evidence type="ECO:0000256" key="5">
    <source>
        <dbReference type="ARBA" id="ARBA00010185"/>
    </source>
</evidence>
<dbReference type="OrthoDB" id="9799199at2"/>
<organism evidence="20 21">
    <name type="scientific">Sphingomonas gilva</name>
    <dbReference type="NCBI Taxonomy" id="2305907"/>
    <lineage>
        <taxon>Bacteria</taxon>
        <taxon>Pseudomonadati</taxon>
        <taxon>Pseudomonadota</taxon>
        <taxon>Alphaproteobacteria</taxon>
        <taxon>Sphingomonadales</taxon>
        <taxon>Sphingomonadaceae</taxon>
        <taxon>Sphingomonas</taxon>
    </lineage>
</organism>
<dbReference type="InterPro" id="IPR000374">
    <property type="entry name" value="PC_trans"/>
</dbReference>
<dbReference type="EC" id="2.7.7.41" evidence="6 18"/>
<evidence type="ECO:0000256" key="19">
    <source>
        <dbReference type="SAM" id="Phobius"/>
    </source>
</evidence>
<comment type="similarity">
    <text evidence="5 18">Belongs to the CDS family.</text>
</comment>
<evidence type="ECO:0000256" key="18">
    <source>
        <dbReference type="RuleBase" id="RU003938"/>
    </source>
</evidence>
<evidence type="ECO:0000256" key="16">
    <source>
        <dbReference type="ARBA" id="ARBA00023209"/>
    </source>
</evidence>
<comment type="caution">
    <text evidence="20">The sequence shown here is derived from an EMBL/GenBank/DDBJ whole genome shotgun (WGS) entry which is preliminary data.</text>
</comment>
<feature type="transmembrane region" description="Helical" evidence="19">
    <location>
        <begin position="123"/>
        <end position="143"/>
    </location>
</feature>
<keyword evidence="12 18" id="KW-0548">Nucleotidyltransferase</keyword>
<keyword evidence="17" id="KW-1208">Phospholipid metabolism</keyword>
<dbReference type="GO" id="GO:0005886">
    <property type="term" value="C:plasma membrane"/>
    <property type="evidence" value="ECO:0007669"/>
    <property type="project" value="UniProtKB-SubCell"/>
</dbReference>
<evidence type="ECO:0000256" key="14">
    <source>
        <dbReference type="ARBA" id="ARBA00023098"/>
    </source>
</evidence>
<keyword evidence="15 19" id="KW-0472">Membrane</keyword>
<proteinExistence type="inferred from homology"/>